<gene>
    <name evidence="7" type="ORF">DNG_07311</name>
</gene>
<dbReference type="SUPFAM" id="SSF48056">
    <property type="entry name" value="Di-copper centre-containing domain"/>
    <property type="match status" value="1"/>
</dbReference>
<name>A0AAE8N1C3_9PEZI</name>
<evidence type="ECO:0000313" key="8">
    <source>
        <dbReference type="Proteomes" id="UP001187682"/>
    </source>
</evidence>
<feature type="chain" id="PRO_5042209802" description="Tyrosinase copper-binding domain-containing protein" evidence="4">
    <location>
        <begin position="22"/>
        <end position="361"/>
    </location>
</feature>
<comment type="caution">
    <text evidence="7">The sequence shown here is derived from an EMBL/GenBank/DDBJ whole genome shotgun (WGS) entry which is preliminary data.</text>
</comment>
<dbReference type="PRINTS" id="PR00092">
    <property type="entry name" value="TYROSINASE"/>
</dbReference>
<evidence type="ECO:0000313" key="7">
    <source>
        <dbReference type="EMBL" id="SPO04626.1"/>
    </source>
</evidence>
<dbReference type="AlphaFoldDB" id="A0AAE8N1C3"/>
<protein>
    <recommendedName>
        <fullName evidence="5 6">Tyrosinase copper-binding domain-containing protein</fullName>
    </recommendedName>
</protein>
<feature type="region of interest" description="Disordered" evidence="3">
    <location>
        <begin position="272"/>
        <end position="291"/>
    </location>
</feature>
<sequence length="361" mass="39549">MVTSLRFVILTIALWAGQIIAAPECHGPGNHGPQRPCKHKLKRKAWHTFTRKEKKAYIDADLCLMGLPATLGFPGAKNRFEELQWTHQVQASIIHSVGAFLPFHRLLMHAHEKILREECGYKGAQPYWDEARDAGNFVGSVVLDPVTGFGGTGVGEDNCVEDGPFAGYVNGLGPGYKVGDNCLYRDVNDTLSAMAAREYIDWCYKKDNFVDFWRCAELAPHNGGHAGVGGKMLDPIASPGDPIFYLHHTWLDKVFWEWQALDLPARLKDIGGENLPQRSGPPTGNFPPDGSGLPMPLPNLDAFPPLDAWTPLPGSPAQIPEGDPGSETTLTHILNMWGVIANATIADVMDIGGPLLCYEYV</sequence>
<dbReference type="PANTHER" id="PTHR11474:SF126">
    <property type="entry name" value="TYROSINASE-LIKE PROTEIN TYR-1-RELATED"/>
    <property type="match status" value="1"/>
</dbReference>
<evidence type="ECO:0000256" key="2">
    <source>
        <dbReference type="ARBA" id="ARBA00023008"/>
    </source>
</evidence>
<feature type="signal peptide" evidence="4">
    <location>
        <begin position="1"/>
        <end position="21"/>
    </location>
</feature>
<reference evidence="7" key="1">
    <citation type="submission" date="2018-03" db="EMBL/GenBank/DDBJ databases">
        <authorList>
            <person name="Guldener U."/>
        </authorList>
    </citation>
    <scope>NUCLEOTIDE SEQUENCE</scope>
</reference>
<keyword evidence="4" id="KW-0732">Signal</keyword>
<evidence type="ECO:0000256" key="1">
    <source>
        <dbReference type="ARBA" id="ARBA00022723"/>
    </source>
</evidence>
<accession>A0AAE8N1C3</accession>
<dbReference type="GO" id="GO:0016491">
    <property type="term" value="F:oxidoreductase activity"/>
    <property type="evidence" value="ECO:0007669"/>
    <property type="project" value="InterPro"/>
</dbReference>
<keyword evidence="1" id="KW-0479">Metal-binding</keyword>
<evidence type="ECO:0000256" key="3">
    <source>
        <dbReference type="SAM" id="MobiDB-lite"/>
    </source>
</evidence>
<dbReference type="PROSITE" id="PS00497">
    <property type="entry name" value="TYROSINASE_1"/>
    <property type="match status" value="1"/>
</dbReference>
<dbReference type="PROSITE" id="PS00498">
    <property type="entry name" value="TYROSINASE_2"/>
    <property type="match status" value="1"/>
</dbReference>
<dbReference type="GO" id="GO:0046872">
    <property type="term" value="F:metal ion binding"/>
    <property type="evidence" value="ECO:0007669"/>
    <property type="project" value="UniProtKB-KW"/>
</dbReference>
<evidence type="ECO:0000256" key="4">
    <source>
        <dbReference type="SAM" id="SignalP"/>
    </source>
</evidence>
<dbReference type="InterPro" id="IPR050316">
    <property type="entry name" value="Tyrosinase/Hemocyanin"/>
</dbReference>
<keyword evidence="8" id="KW-1185">Reference proteome</keyword>
<organism evidence="7 8">
    <name type="scientific">Cephalotrichum gorgonifer</name>
    <dbReference type="NCBI Taxonomy" id="2041049"/>
    <lineage>
        <taxon>Eukaryota</taxon>
        <taxon>Fungi</taxon>
        <taxon>Dikarya</taxon>
        <taxon>Ascomycota</taxon>
        <taxon>Pezizomycotina</taxon>
        <taxon>Sordariomycetes</taxon>
        <taxon>Hypocreomycetidae</taxon>
        <taxon>Microascales</taxon>
        <taxon>Microascaceae</taxon>
        <taxon>Cephalotrichum</taxon>
    </lineage>
</organism>
<keyword evidence="2" id="KW-0186">Copper</keyword>
<dbReference type="Pfam" id="PF00264">
    <property type="entry name" value="Tyrosinase"/>
    <property type="match status" value="1"/>
</dbReference>
<dbReference type="PANTHER" id="PTHR11474">
    <property type="entry name" value="TYROSINASE FAMILY MEMBER"/>
    <property type="match status" value="1"/>
</dbReference>
<proteinExistence type="predicted"/>
<feature type="domain" description="Tyrosinase copper-binding" evidence="5">
    <location>
        <begin position="95"/>
        <end position="112"/>
    </location>
</feature>
<feature type="domain" description="Tyrosinase copper-binding" evidence="6">
    <location>
        <begin position="241"/>
        <end position="252"/>
    </location>
</feature>
<evidence type="ECO:0000259" key="6">
    <source>
        <dbReference type="PROSITE" id="PS00498"/>
    </source>
</evidence>
<dbReference type="InterPro" id="IPR008922">
    <property type="entry name" value="Di-copper_centre_dom_sf"/>
</dbReference>
<dbReference type="InterPro" id="IPR002227">
    <property type="entry name" value="Tyrosinase_Cu-bd"/>
</dbReference>
<dbReference type="Proteomes" id="UP001187682">
    <property type="component" value="Unassembled WGS sequence"/>
</dbReference>
<dbReference type="Gene3D" id="1.10.1280.10">
    <property type="entry name" value="Di-copper center containing domain from catechol oxidase"/>
    <property type="match status" value="1"/>
</dbReference>
<dbReference type="EMBL" id="ONZQ02000010">
    <property type="protein sequence ID" value="SPO04626.1"/>
    <property type="molecule type" value="Genomic_DNA"/>
</dbReference>
<evidence type="ECO:0000259" key="5">
    <source>
        <dbReference type="PROSITE" id="PS00497"/>
    </source>
</evidence>